<keyword evidence="2 9" id="KW-0645">Protease</keyword>
<evidence type="ECO:0000256" key="6">
    <source>
        <dbReference type="ARBA" id="ARBA00022997"/>
    </source>
</evidence>
<dbReference type="Pfam" id="PF01427">
    <property type="entry name" value="Peptidase_M15"/>
    <property type="match status" value="1"/>
</dbReference>
<evidence type="ECO:0000256" key="11">
    <source>
        <dbReference type="SAM" id="SignalP"/>
    </source>
</evidence>
<evidence type="ECO:0000256" key="7">
    <source>
        <dbReference type="ARBA" id="ARBA00023049"/>
    </source>
</evidence>
<name>A0A512JEN5_9HYPH</name>
<dbReference type="RefSeq" id="WP_307725948.1">
    <property type="nucleotide sequence ID" value="NZ_BJZV01000001.1"/>
</dbReference>
<dbReference type="EMBL" id="BJZV01000001">
    <property type="protein sequence ID" value="GEP08410.1"/>
    <property type="molecule type" value="Genomic_DNA"/>
</dbReference>
<evidence type="ECO:0000256" key="10">
    <source>
        <dbReference type="PIRNR" id="PIRNR026671"/>
    </source>
</evidence>
<feature type="binding site" evidence="9">
    <location>
        <position position="143"/>
    </location>
    <ligand>
        <name>Zn(2+)</name>
        <dbReference type="ChEBI" id="CHEBI:29105"/>
        <note>catalytic</note>
    </ligand>
</feature>
<evidence type="ECO:0000256" key="1">
    <source>
        <dbReference type="ARBA" id="ARBA00001362"/>
    </source>
</evidence>
<proteinExistence type="inferred from homology"/>
<evidence type="ECO:0000256" key="5">
    <source>
        <dbReference type="ARBA" id="ARBA00022833"/>
    </source>
</evidence>
<dbReference type="InterPro" id="IPR000755">
    <property type="entry name" value="A_A_dipeptidase"/>
</dbReference>
<feature type="active site" description="Proton donor/acceptor" evidence="9">
    <location>
        <position position="200"/>
    </location>
</feature>
<comment type="similarity">
    <text evidence="9 10">Belongs to the peptidase M15D family.</text>
</comment>
<keyword evidence="5 9" id="KW-0862">Zinc</keyword>
<dbReference type="PIRSF" id="PIRSF026671">
    <property type="entry name" value="AA_dipeptidase"/>
    <property type="match status" value="1"/>
</dbReference>
<protein>
    <recommendedName>
        <fullName evidence="9 10">D-alanyl-D-alanine dipeptidase</fullName>
        <shortName evidence="9 10">D-Ala-D-Ala dipeptidase</shortName>
        <ecNumber evidence="9 10">3.4.13.22</ecNumber>
    </recommendedName>
</protein>
<comment type="cofactor">
    <cofactor evidence="9">
        <name>Zn(2+)</name>
        <dbReference type="ChEBI" id="CHEBI:29105"/>
    </cofactor>
    <text evidence="9">Binds 1 zinc ion per subunit.</text>
</comment>
<reference evidence="12 13" key="1">
    <citation type="submission" date="2019-07" db="EMBL/GenBank/DDBJ databases">
        <title>Whole genome shotgun sequence of Methylobacterium gnaphalii NBRC 107716.</title>
        <authorList>
            <person name="Hosoyama A."/>
            <person name="Uohara A."/>
            <person name="Ohji S."/>
            <person name="Ichikawa N."/>
        </authorList>
    </citation>
    <scope>NUCLEOTIDE SEQUENCE [LARGE SCALE GENOMIC DNA]</scope>
    <source>
        <strain evidence="12 13">NBRC 107716</strain>
    </source>
</reference>
<evidence type="ECO:0000313" key="12">
    <source>
        <dbReference type="EMBL" id="GEP08410.1"/>
    </source>
</evidence>
<evidence type="ECO:0000256" key="3">
    <source>
        <dbReference type="ARBA" id="ARBA00022723"/>
    </source>
</evidence>
<keyword evidence="4 9" id="KW-0378">Hydrolase</keyword>
<keyword evidence="6 9" id="KW-0224">Dipeptidase</keyword>
<gene>
    <name evidence="12" type="primary">pcgL</name>
    <name evidence="9" type="synonym">ddpX</name>
    <name evidence="12" type="ORF">MGN01_02550</name>
</gene>
<dbReference type="CDD" id="cd14817">
    <property type="entry name" value="D-Ala-D-Ala_dipeptidase_VanX"/>
    <property type="match status" value="1"/>
</dbReference>
<dbReference type="GO" id="GO:0008270">
    <property type="term" value="F:zinc ion binding"/>
    <property type="evidence" value="ECO:0007669"/>
    <property type="project" value="UniProtKB-UniRule"/>
</dbReference>
<feature type="site" description="Transition state stabilizer" evidence="9">
    <location>
        <position position="91"/>
    </location>
</feature>
<evidence type="ECO:0000313" key="13">
    <source>
        <dbReference type="Proteomes" id="UP000321750"/>
    </source>
</evidence>
<comment type="function">
    <text evidence="9 10">Catalyzes hydrolysis of the D-alanyl-D-alanine dipeptide.</text>
</comment>
<dbReference type="PANTHER" id="PTHR43126:SF1">
    <property type="entry name" value="D-ALANYL-D-ALANINE DIPEPTIDASE"/>
    <property type="match status" value="1"/>
</dbReference>
<keyword evidence="11" id="KW-0732">Signal</keyword>
<feature type="binding site" evidence="9">
    <location>
        <position position="203"/>
    </location>
    <ligand>
        <name>Zn(2+)</name>
        <dbReference type="ChEBI" id="CHEBI:29105"/>
        <note>catalytic</note>
    </ligand>
</feature>
<dbReference type="PANTHER" id="PTHR43126">
    <property type="entry name" value="D-ALANYL-D-ALANINE DIPEPTIDASE"/>
    <property type="match status" value="1"/>
</dbReference>
<keyword evidence="3 9" id="KW-0479">Metal-binding</keyword>
<evidence type="ECO:0000256" key="8">
    <source>
        <dbReference type="ARBA" id="ARBA00023316"/>
    </source>
</evidence>
<dbReference type="EC" id="3.4.13.22" evidence="9 10"/>
<feature type="binding site" evidence="9">
    <location>
        <position position="136"/>
    </location>
    <ligand>
        <name>Zn(2+)</name>
        <dbReference type="ChEBI" id="CHEBI:29105"/>
        <note>catalytic</note>
    </ligand>
</feature>
<dbReference type="HAMAP" id="MF_01924">
    <property type="entry name" value="A_A_dipeptidase"/>
    <property type="match status" value="1"/>
</dbReference>
<organism evidence="12 13">
    <name type="scientific">Methylobacterium gnaphalii</name>
    <dbReference type="NCBI Taxonomy" id="1010610"/>
    <lineage>
        <taxon>Bacteria</taxon>
        <taxon>Pseudomonadati</taxon>
        <taxon>Pseudomonadota</taxon>
        <taxon>Alphaproteobacteria</taxon>
        <taxon>Hyphomicrobiales</taxon>
        <taxon>Methylobacteriaceae</taxon>
        <taxon>Methylobacterium</taxon>
    </lineage>
</organism>
<feature type="signal peptide" evidence="11">
    <location>
        <begin position="1"/>
        <end position="21"/>
    </location>
</feature>
<dbReference type="AlphaFoldDB" id="A0A512JEN5"/>
<feature type="chain" id="PRO_5021921149" description="D-alanyl-D-alanine dipeptidase" evidence="11">
    <location>
        <begin position="22"/>
        <end position="221"/>
    </location>
</feature>
<evidence type="ECO:0000256" key="2">
    <source>
        <dbReference type="ARBA" id="ARBA00022670"/>
    </source>
</evidence>
<dbReference type="InterPro" id="IPR009045">
    <property type="entry name" value="Zn_M74/Hedgehog-like"/>
</dbReference>
<accession>A0A512JEN5</accession>
<dbReference type="GO" id="GO:0006508">
    <property type="term" value="P:proteolysis"/>
    <property type="evidence" value="ECO:0007669"/>
    <property type="project" value="UniProtKB-KW"/>
</dbReference>
<keyword evidence="8 10" id="KW-0961">Cell wall biogenesis/degradation</keyword>
<dbReference type="Proteomes" id="UP000321750">
    <property type="component" value="Unassembled WGS sequence"/>
</dbReference>
<dbReference type="Gene3D" id="3.30.1380.10">
    <property type="match status" value="1"/>
</dbReference>
<evidence type="ECO:0000256" key="4">
    <source>
        <dbReference type="ARBA" id="ARBA00022801"/>
    </source>
</evidence>
<dbReference type="GO" id="GO:0071555">
    <property type="term" value="P:cell wall organization"/>
    <property type="evidence" value="ECO:0007669"/>
    <property type="project" value="UniProtKB-KW"/>
</dbReference>
<dbReference type="SUPFAM" id="SSF55166">
    <property type="entry name" value="Hedgehog/DD-peptidase"/>
    <property type="match status" value="1"/>
</dbReference>
<keyword evidence="7 9" id="KW-0482">Metalloprotease</keyword>
<dbReference type="GO" id="GO:0008237">
    <property type="term" value="F:metallopeptidase activity"/>
    <property type="evidence" value="ECO:0007669"/>
    <property type="project" value="UniProtKB-KW"/>
</dbReference>
<dbReference type="GO" id="GO:0160237">
    <property type="term" value="F:D-Ala-D-Ala dipeptidase activity"/>
    <property type="evidence" value="ECO:0007669"/>
    <property type="project" value="UniProtKB-EC"/>
</dbReference>
<sequence>MMNRWLTLFAALCAGWSSARAGSPFVDAASIVPGLSVEMRYAGSHNFVGRPIAGYEAPRCLLTRQAARALARAQADLARRGYGLKVFDCYRPTRAVADFMAWAADPAETRMKAEFYPRIDKRDLFRLGYIATHSAHSRGSTVDLTLMRLNRGEVDMGTPFDWFGPESAPGWRRLDPAQLVARGTLRAAMIRAGFRPYAQEWWHFTLAGEPHPTTAFDQLVR</sequence>
<evidence type="ECO:0000256" key="9">
    <source>
        <dbReference type="HAMAP-Rule" id="MF_01924"/>
    </source>
</evidence>
<keyword evidence="13" id="KW-1185">Reference proteome</keyword>
<comment type="catalytic activity">
    <reaction evidence="1 9 10">
        <text>D-alanyl-D-alanine + H2O = 2 D-alanine</text>
        <dbReference type="Rhea" id="RHEA:20661"/>
        <dbReference type="ChEBI" id="CHEBI:15377"/>
        <dbReference type="ChEBI" id="CHEBI:57416"/>
        <dbReference type="ChEBI" id="CHEBI:57822"/>
        <dbReference type="EC" id="3.4.13.22"/>
    </reaction>
</comment>
<comment type="caution">
    <text evidence="12">The sequence shown here is derived from an EMBL/GenBank/DDBJ whole genome shotgun (WGS) entry which is preliminary data.</text>
</comment>